<dbReference type="SUPFAM" id="SSF116878">
    <property type="entry name" value="TrmE connector domain"/>
    <property type="match status" value="1"/>
</dbReference>
<protein>
    <recommendedName>
        <fullName evidence="7">tRNA modification GTPase MnmE</fullName>
        <ecNumber evidence="7">3.6.-.-</ecNumber>
    </recommendedName>
</protein>
<sequence length="444" mass="46969">MSERDTICALASGAPPAAIAILRLSGPQVRHLAERHLGSGLPAARHATLTDMTDNDGALVDRGLVLFMPGPGSYTGEDTLELYLHGGAAVIAHALETLTAHDGVRMAEPGEYTRRAFEAGKLDLTEAEGVADIIEAETAAQKAQALRQLGGGLSETYDQWRAELTGVLALVEVAIDFPDEGDAPQDTTAPILAKLGRVIGEIETALGDGGIGERIRDGFRVAIIGAPNAGKSTLLNRLARREAAIVTAKAGTTRDVIEVRRVLGGHVVWIADTAGLRVTDDEIEAEGVRRAEVAAREADLRLFVLDASDPDISHLSTDYRLDTDLVVANKSDLVAVPEGIKADHVISARDGAGVEPLEQAIARFVDQYAASVEAPLITRQRHRARLSQGLSSLEAARDALEQDVGAEMAAEDIRMALRQLGSIIGVVGVEDVLGAVFSEFCIGK</sequence>
<feature type="binding site" evidence="7">
    <location>
        <begin position="347"/>
        <end position="349"/>
    </location>
    <ligand>
        <name>GTP</name>
        <dbReference type="ChEBI" id="CHEBI:37565"/>
    </ligand>
</feature>
<evidence type="ECO:0000256" key="3">
    <source>
        <dbReference type="ARBA" id="ARBA00022741"/>
    </source>
</evidence>
<keyword evidence="11" id="KW-1185">Reference proteome</keyword>
<dbReference type="OrthoDB" id="9805918at2"/>
<dbReference type="SUPFAM" id="SSF52540">
    <property type="entry name" value="P-loop containing nucleoside triphosphate hydrolases"/>
    <property type="match status" value="1"/>
</dbReference>
<evidence type="ECO:0000313" key="11">
    <source>
        <dbReference type="Proteomes" id="UP000027190"/>
    </source>
</evidence>
<evidence type="ECO:0000256" key="2">
    <source>
        <dbReference type="ARBA" id="ARBA00022694"/>
    </source>
</evidence>
<dbReference type="InterPro" id="IPR027368">
    <property type="entry name" value="MnmE_dom2"/>
</dbReference>
<dbReference type="InterPro" id="IPR004520">
    <property type="entry name" value="GTPase_MnmE"/>
</dbReference>
<feature type="binding site" evidence="7">
    <location>
        <position position="81"/>
    </location>
    <ligand>
        <name>(6S)-5-formyl-5,6,7,8-tetrahydrofolate</name>
        <dbReference type="ChEBI" id="CHEBI:57457"/>
    </ligand>
</feature>
<comment type="caution">
    <text evidence="10">The sequence shown here is derived from an EMBL/GenBank/DDBJ whole genome shotgun (WGS) entry which is preliminary data.</text>
</comment>
<dbReference type="GO" id="GO:0002098">
    <property type="term" value="P:tRNA wobble uridine modification"/>
    <property type="evidence" value="ECO:0007669"/>
    <property type="project" value="TreeGrafter"/>
</dbReference>
<dbReference type="Gene3D" id="3.40.50.300">
    <property type="entry name" value="P-loop containing nucleotide triphosphate hydrolases"/>
    <property type="match status" value="1"/>
</dbReference>
<dbReference type="InterPro" id="IPR006073">
    <property type="entry name" value="GTP-bd"/>
</dbReference>
<keyword evidence="3 7" id="KW-0547">Nucleotide-binding</keyword>
<evidence type="ECO:0000256" key="8">
    <source>
        <dbReference type="RuleBase" id="RU003313"/>
    </source>
</evidence>
<dbReference type="GO" id="GO:0005525">
    <property type="term" value="F:GTP binding"/>
    <property type="evidence" value="ECO:0007669"/>
    <property type="project" value="UniProtKB-UniRule"/>
</dbReference>
<evidence type="ECO:0000259" key="9">
    <source>
        <dbReference type="PROSITE" id="PS51709"/>
    </source>
</evidence>
<evidence type="ECO:0000256" key="5">
    <source>
        <dbReference type="ARBA" id="ARBA00022958"/>
    </source>
</evidence>
<dbReference type="InterPro" id="IPR027266">
    <property type="entry name" value="TrmE/GcvT-like"/>
</dbReference>
<dbReference type="GO" id="GO:0003924">
    <property type="term" value="F:GTPase activity"/>
    <property type="evidence" value="ECO:0007669"/>
    <property type="project" value="UniProtKB-UniRule"/>
</dbReference>
<feature type="domain" description="TrmE-type G" evidence="9">
    <location>
        <begin position="218"/>
        <end position="366"/>
    </location>
</feature>
<dbReference type="Pfam" id="PF12631">
    <property type="entry name" value="MnmE_helical"/>
    <property type="match status" value="1"/>
</dbReference>
<feature type="binding site" evidence="7">
    <location>
        <begin position="228"/>
        <end position="233"/>
    </location>
    <ligand>
        <name>GTP</name>
        <dbReference type="ChEBI" id="CHEBI:37565"/>
    </ligand>
</feature>
<gene>
    <name evidence="7" type="primary">mnmE</name>
    <name evidence="7" type="synonym">trmE</name>
    <name evidence="10" type="ORF">HY30_13170</name>
</gene>
<dbReference type="Gene3D" id="1.20.120.430">
    <property type="entry name" value="tRNA modification GTPase MnmE domain 2"/>
    <property type="match status" value="1"/>
</dbReference>
<dbReference type="EC" id="3.6.-.-" evidence="7"/>
<dbReference type="Proteomes" id="UP000027190">
    <property type="component" value="Unassembled WGS sequence"/>
</dbReference>
<dbReference type="HAMAP" id="MF_00379">
    <property type="entry name" value="GTPase_MnmE"/>
    <property type="match status" value="1"/>
</dbReference>
<dbReference type="AlphaFoldDB" id="A0A062UKC3"/>
<organism evidence="10 11">
    <name type="scientific">Hyphomonas chukchiensis</name>
    <dbReference type="NCBI Taxonomy" id="1280947"/>
    <lineage>
        <taxon>Bacteria</taxon>
        <taxon>Pseudomonadati</taxon>
        <taxon>Pseudomonadota</taxon>
        <taxon>Alphaproteobacteria</taxon>
        <taxon>Hyphomonadales</taxon>
        <taxon>Hyphomonadaceae</taxon>
        <taxon>Hyphomonas</taxon>
    </lineage>
</organism>
<dbReference type="Pfam" id="PF01926">
    <property type="entry name" value="MMR_HSR1"/>
    <property type="match status" value="1"/>
</dbReference>
<keyword evidence="6 7" id="KW-0342">GTP-binding</keyword>
<dbReference type="InterPro" id="IPR018948">
    <property type="entry name" value="GTP-bd_TrmE_N"/>
</dbReference>
<dbReference type="GO" id="GO:0030488">
    <property type="term" value="P:tRNA methylation"/>
    <property type="evidence" value="ECO:0007669"/>
    <property type="project" value="TreeGrafter"/>
</dbReference>
<feature type="binding site" evidence="7">
    <location>
        <begin position="272"/>
        <end position="275"/>
    </location>
    <ligand>
        <name>GTP</name>
        <dbReference type="ChEBI" id="CHEBI:37565"/>
    </ligand>
</feature>
<dbReference type="NCBIfam" id="TIGR00231">
    <property type="entry name" value="small_GTP"/>
    <property type="match status" value="1"/>
</dbReference>
<feature type="binding site" evidence="7">
    <location>
        <begin position="247"/>
        <end position="253"/>
    </location>
    <ligand>
        <name>GTP</name>
        <dbReference type="ChEBI" id="CHEBI:37565"/>
    </ligand>
</feature>
<dbReference type="PANTHER" id="PTHR42714:SF2">
    <property type="entry name" value="TRNA MODIFICATION GTPASE GTPBP3, MITOCHONDRIAL"/>
    <property type="match status" value="1"/>
</dbReference>
<dbReference type="InterPro" id="IPR005225">
    <property type="entry name" value="Small_GTP-bd"/>
</dbReference>
<dbReference type="GO" id="GO:0046872">
    <property type="term" value="F:metal ion binding"/>
    <property type="evidence" value="ECO:0007669"/>
    <property type="project" value="UniProtKB-KW"/>
</dbReference>
<evidence type="ECO:0000256" key="7">
    <source>
        <dbReference type="HAMAP-Rule" id="MF_00379"/>
    </source>
</evidence>
<dbReference type="Pfam" id="PF10396">
    <property type="entry name" value="TrmE_N"/>
    <property type="match status" value="1"/>
</dbReference>
<reference evidence="10 11" key="1">
    <citation type="journal article" date="2014" name="Antonie Van Leeuwenhoek">
        <title>Hyphomonas beringensis sp. nov. and Hyphomonas chukchiensis sp. nov., isolated from surface seawater of the Bering Sea and Chukchi Sea.</title>
        <authorList>
            <person name="Li C."/>
            <person name="Lai Q."/>
            <person name="Li G."/>
            <person name="Dong C."/>
            <person name="Wang J."/>
            <person name="Liao Y."/>
            <person name="Shao Z."/>
        </authorList>
    </citation>
    <scope>NUCLEOTIDE SEQUENCE [LARGE SCALE GENOMIC DNA]</scope>
    <source>
        <strain evidence="10 11">BH-BN04-4</strain>
    </source>
</reference>
<keyword evidence="7" id="KW-0479">Metal-binding</keyword>
<comment type="subcellular location">
    <subcellularLocation>
        <location evidence="7">Cytoplasm</location>
    </subcellularLocation>
</comment>
<dbReference type="PATRIC" id="fig|1280947.3.peg.965"/>
<dbReference type="FunFam" id="3.30.1360.120:FF:000007">
    <property type="entry name" value="tRNA modification GTPase GTPBP3, mitochondrial"/>
    <property type="match status" value="1"/>
</dbReference>
<comment type="cofactor">
    <cofactor evidence="7">
        <name>K(+)</name>
        <dbReference type="ChEBI" id="CHEBI:29103"/>
    </cofactor>
    <text evidence="7">Binds 1 potassium ion per subunit.</text>
</comment>
<keyword evidence="7" id="KW-0963">Cytoplasm</keyword>
<dbReference type="PROSITE" id="PS51709">
    <property type="entry name" value="G_TRME"/>
    <property type="match status" value="1"/>
</dbReference>
<evidence type="ECO:0000256" key="6">
    <source>
        <dbReference type="ARBA" id="ARBA00023134"/>
    </source>
</evidence>
<keyword evidence="7" id="KW-0460">Magnesium</keyword>
<dbReference type="InterPro" id="IPR027417">
    <property type="entry name" value="P-loop_NTPase"/>
</dbReference>
<feature type="binding site" evidence="7">
    <location>
        <position position="232"/>
    </location>
    <ligand>
        <name>Mg(2+)</name>
        <dbReference type="ChEBI" id="CHEBI:18420"/>
    </ligand>
</feature>
<dbReference type="InterPro" id="IPR025867">
    <property type="entry name" value="MnmE_helical"/>
</dbReference>
<accession>A0A062UKC3</accession>
<evidence type="ECO:0000256" key="4">
    <source>
        <dbReference type="ARBA" id="ARBA00022801"/>
    </source>
</evidence>
<dbReference type="InterPro" id="IPR031168">
    <property type="entry name" value="G_TrmE"/>
</dbReference>
<dbReference type="Gene3D" id="3.30.1360.120">
    <property type="entry name" value="Probable tRNA modification gtpase trme, domain 1"/>
    <property type="match status" value="1"/>
</dbReference>
<evidence type="ECO:0000313" key="10">
    <source>
        <dbReference type="EMBL" id="KCZ59975.1"/>
    </source>
</evidence>
<feature type="binding site" evidence="7">
    <location>
        <position position="23"/>
    </location>
    <ligand>
        <name>(6S)-5-formyl-5,6,7,8-tetrahydrofolate</name>
        <dbReference type="ChEBI" id="CHEBI:57457"/>
    </ligand>
</feature>
<dbReference type="NCBIfam" id="NF003661">
    <property type="entry name" value="PRK05291.1-3"/>
    <property type="match status" value="1"/>
</dbReference>
<feature type="binding site" evidence="7">
    <location>
        <position position="444"/>
    </location>
    <ligand>
        <name>(6S)-5-formyl-5,6,7,8-tetrahydrofolate</name>
        <dbReference type="ChEBI" id="CHEBI:57457"/>
    </ligand>
</feature>
<dbReference type="PANTHER" id="PTHR42714">
    <property type="entry name" value="TRNA MODIFICATION GTPASE GTPBP3"/>
    <property type="match status" value="1"/>
</dbReference>
<comment type="function">
    <text evidence="7">Exhibits a very high intrinsic GTPase hydrolysis rate. Involved in the addition of a carboxymethylaminomethyl (cmnm) group at the wobble position (U34) of certain tRNAs, forming tRNA-cmnm(5)s(2)U34.</text>
</comment>
<name>A0A062UKC3_9PROT</name>
<dbReference type="EMBL" id="AWFG01000012">
    <property type="protein sequence ID" value="KCZ59975.1"/>
    <property type="molecule type" value="Genomic_DNA"/>
</dbReference>
<dbReference type="eggNOG" id="COG0486">
    <property type="taxonomic scope" value="Bacteria"/>
</dbReference>
<keyword evidence="5 7" id="KW-0630">Potassium</keyword>
<dbReference type="CDD" id="cd14858">
    <property type="entry name" value="TrmE_N"/>
    <property type="match status" value="1"/>
</dbReference>
<keyword evidence="2 7" id="KW-0819">tRNA processing</keyword>
<keyword evidence="4 7" id="KW-0378">Hydrolase</keyword>
<proteinExistence type="inferred from homology"/>
<evidence type="ECO:0000256" key="1">
    <source>
        <dbReference type="ARBA" id="ARBA00011043"/>
    </source>
</evidence>
<dbReference type="STRING" id="1280947.HY30_13170"/>
<dbReference type="NCBIfam" id="TIGR00450">
    <property type="entry name" value="mnmE_trmE_thdF"/>
    <property type="match status" value="1"/>
</dbReference>
<dbReference type="GO" id="GO:0005737">
    <property type="term" value="C:cytoplasm"/>
    <property type="evidence" value="ECO:0007669"/>
    <property type="project" value="UniProtKB-SubCell"/>
</dbReference>
<feature type="binding site" evidence="7">
    <location>
        <position position="253"/>
    </location>
    <ligand>
        <name>Mg(2+)</name>
        <dbReference type="ChEBI" id="CHEBI:18420"/>
    </ligand>
</feature>
<feature type="binding site" evidence="7">
    <location>
        <position position="121"/>
    </location>
    <ligand>
        <name>(6S)-5-formyl-5,6,7,8-tetrahydrofolate</name>
        <dbReference type="ChEBI" id="CHEBI:57457"/>
    </ligand>
</feature>
<dbReference type="RefSeq" id="WP_034737672.1">
    <property type="nucleotide sequence ID" value="NZ_AWFG01000012.1"/>
</dbReference>
<comment type="caution">
    <text evidence="7">Lacks conserved residue(s) required for the propagation of feature annotation.</text>
</comment>
<comment type="subunit">
    <text evidence="7">Homodimer. Heterotetramer of two MnmE and two MnmG subunits.</text>
</comment>
<dbReference type="CDD" id="cd04164">
    <property type="entry name" value="trmE"/>
    <property type="match status" value="1"/>
</dbReference>
<comment type="similarity">
    <text evidence="1 7 8">Belongs to the TRAFAC class TrmE-Era-EngA-EngB-Septin-like GTPase superfamily. TrmE GTPase family.</text>
</comment>